<dbReference type="SMART" id="SM00544">
    <property type="entry name" value="MA3"/>
    <property type="match status" value="1"/>
</dbReference>
<dbReference type="Pfam" id="PF02847">
    <property type="entry name" value="MA3"/>
    <property type="match status" value="1"/>
</dbReference>
<dbReference type="GO" id="GO:0071013">
    <property type="term" value="C:catalytic step 2 spliceosome"/>
    <property type="evidence" value="ECO:0007669"/>
    <property type="project" value="TreeGrafter"/>
</dbReference>
<comment type="similarity">
    <text evidence="2">Belongs to the CWC22 family.</text>
</comment>
<dbReference type="Pfam" id="PF02854">
    <property type="entry name" value="MIF4G"/>
    <property type="match status" value="1"/>
</dbReference>
<dbReference type="InterPro" id="IPR016024">
    <property type="entry name" value="ARM-type_fold"/>
</dbReference>
<sequence>MEKVEASKENRRSEEGQLSSSMSISSKDDRKIDSKRQPASRSSSSSSSSSDRRHRRRKHKHSKRSRRRSSDSRDRRHRRKRSHERRDRRRSRKYESHSKSDRDRHSDSLHKSRRKEDPPKFEKIEEPQDKRPEDYEIGSMKIVEKKKPTLPTRAGGVYVPPWKMEKIANELKSKDPDSKEHQRFMWENLRKSINGLINKVNVSNIQNIILELFQENLIRGRGLLTKAIFKAQMASPNFTHVYAALIAVLNTKLPEVVKLLISRYIIQFQKAYKRNNKIVCVAAVRMLAHLVNQQVIHEVLALEILSLFLENPTEDSIEMATDFMTECGQVLGDITPQGSIAIFERFKGILHEGECNRRVQYTIESLFNTRKSRFKNHPGVISELDLIEEEDRITHEVSLTDEFDAEEKVNFFQYESNYTENNKQWEEIQKEILGEEEERINKRIEQLDDEEESSESEEEDKIEDITEQDLMNLRKTIYLVIASSVDFEEVVHKLMKLNIREGQEIELCNMIVECCTQERTYLRFFGNIGERLCLLNEVYCEKFQESFEKQYATVHRLDTNKLRNSAKFYAHLMYTETIDWSILRVVILTEDETTAASRIFLKILFQELSENMGMELFKERLKQENVQPHLQGIFPKDSAKNARFSINFFTSIGLGAVTVGLREWLKEAPKLLMEQKLKEYQELQNLSSGSDSDSDSSSSSSSGSSSSNSSRSSKNNSKRSKSGSSSKPRGRSSSSGSDRSSRKSKGSKKSNRSRKSSSSSRRSSVSSESD</sequence>
<evidence type="ECO:0000256" key="4">
    <source>
        <dbReference type="ARBA" id="ARBA00023187"/>
    </source>
</evidence>
<feature type="compositionally biased region" description="Basic residues" evidence="7">
    <location>
        <begin position="52"/>
        <end position="67"/>
    </location>
</feature>
<comment type="subcellular location">
    <subcellularLocation>
        <location evidence="1">Nucleus</location>
    </subcellularLocation>
</comment>
<evidence type="ECO:0000259" key="8">
    <source>
        <dbReference type="PROSITE" id="PS51366"/>
    </source>
</evidence>
<evidence type="ECO:0000256" key="5">
    <source>
        <dbReference type="ARBA" id="ARBA00023242"/>
    </source>
</evidence>
<dbReference type="InterPro" id="IPR050781">
    <property type="entry name" value="CWC22_splicing_factor"/>
</dbReference>
<dbReference type="SMART" id="SM00543">
    <property type="entry name" value="MIF4G"/>
    <property type="match status" value="1"/>
</dbReference>
<comment type="caution">
    <text evidence="9">The sequence shown here is derived from an EMBL/GenBank/DDBJ whole genome shotgun (WGS) entry which is preliminary data.</text>
</comment>
<keyword evidence="10" id="KW-1185">Reference proteome</keyword>
<dbReference type="GO" id="GO:0003723">
    <property type="term" value="F:RNA binding"/>
    <property type="evidence" value="ECO:0007669"/>
    <property type="project" value="InterPro"/>
</dbReference>
<feature type="compositionally biased region" description="Basic residues" evidence="7">
    <location>
        <begin position="742"/>
        <end position="755"/>
    </location>
</feature>
<dbReference type="InterPro" id="IPR003891">
    <property type="entry name" value="Initiation_fac_eIF4g_MI"/>
</dbReference>
<accession>A0AAD1Y8I3</accession>
<feature type="compositionally biased region" description="Basic and acidic residues" evidence="7">
    <location>
        <begin position="1"/>
        <end position="15"/>
    </location>
</feature>
<keyword evidence="6" id="KW-0175">Coiled coil</keyword>
<dbReference type="AlphaFoldDB" id="A0AAD1Y8I3"/>
<feature type="domain" description="MI" evidence="8">
    <location>
        <begin position="472"/>
        <end position="588"/>
    </location>
</feature>
<dbReference type="PANTHER" id="PTHR18034">
    <property type="entry name" value="CELL CYCLE CONTROL PROTEIN CWF22-RELATED"/>
    <property type="match status" value="1"/>
</dbReference>
<gene>
    <name evidence="9" type="ORF">ECRASSUSDP1_LOCUS28169</name>
</gene>
<proteinExistence type="inferred from homology"/>
<dbReference type="EMBL" id="CAMPGE010029065">
    <property type="protein sequence ID" value="CAI2386547.1"/>
    <property type="molecule type" value="Genomic_DNA"/>
</dbReference>
<dbReference type="PROSITE" id="PS51366">
    <property type="entry name" value="MI"/>
    <property type="match status" value="1"/>
</dbReference>
<name>A0AAD1Y8I3_EUPCR</name>
<evidence type="ECO:0000313" key="9">
    <source>
        <dbReference type="EMBL" id="CAI2386547.1"/>
    </source>
</evidence>
<feature type="compositionally biased region" description="Low complexity" evidence="7">
    <location>
        <begin position="756"/>
        <end position="770"/>
    </location>
</feature>
<feature type="compositionally biased region" description="Low complexity" evidence="7">
    <location>
        <begin position="40"/>
        <end position="49"/>
    </location>
</feature>
<dbReference type="Gene3D" id="1.25.40.180">
    <property type="match status" value="1"/>
</dbReference>
<feature type="compositionally biased region" description="Basic residues" evidence="7">
    <location>
        <begin position="75"/>
        <end position="92"/>
    </location>
</feature>
<organism evidence="9 10">
    <name type="scientific">Euplotes crassus</name>
    <dbReference type="NCBI Taxonomy" id="5936"/>
    <lineage>
        <taxon>Eukaryota</taxon>
        <taxon>Sar</taxon>
        <taxon>Alveolata</taxon>
        <taxon>Ciliophora</taxon>
        <taxon>Intramacronucleata</taxon>
        <taxon>Spirotrichea</taxon>
        <taxon>Hypotrichia</taxon>
        <taxon>Euplotida</taxon>
        <taxon>Euplotidae</taxon>
        <taxon>Moneuplotes</taxon>
    </lineage>
</organism>
<keyword evidence="4" id="KW-0508">mRNA splicing</keyword>
<feature type="compositionally biased region" description="Low complexity" evidence="7">
    <location>
        <begin position="687"/>
        <end position="715"/>
    </location>
</feature>
<dbReference type="InterPro" id="IPR003890">
    <property type="entry name" value="MIF4G-like_typ-3"/>
</dbReference>
<feature type="region of interest" description="Disordered" evidence="7">
    <location>
        <begin position="1"/>
        <end position="137"/>
    </location>
</feature>
<keyword evidence="5" id="KW-0539">Nucleus</keyword>
<evidence type="ECO:0000256" key="1">
    <source>
        <dbReference type="ARBA" id="ARBA00004123"/>
    </source>
</evidence>
<reference evidence="9" key="1">
    <citation type="submission" date="2023-07" db="EMBL/GenBank/DDBJ databases">
        <authorList>
            <consortium name="AG Swart"/>
            <person name="Singh M."/>
            <person name="Singh A."/>
            <person name="Seah K."/>
            <person name="Emmerich C."/>
        </authorList>
    </citation>
    <scope>NUCLEOTIDE SEQUENCE</scope>
    <source>
        <strain evidence="9">DP1</strain>
    </source>
</reference>
<evidence type="ECO:0000256" key="6">
    <source>
        <dbReference type="SAM" id="Coils"/>
    </source>
</evidence>
<evidence type="ECO:0000256" key="3">
    <source>
        <dbReference type="ARBA" id="ARBA00022664"/>
    </source>
</evidence>
<keyword evidence="3" id="KW-0507">mRNA processing</keyword>
<feature type="compositionally biased region" description="Basic and acidic residues" evidence="7">
    <location>
        <begin position="26"/>
        <end position="36"/>
    </location>
</feature>
<protein>
    <recommendedName>
        <fullName evidence="8">MI domain-containing protein</fullName>
    </recommendedName>
</protein>
<dbReference type="PANTHER" id="PTHR18034:SF3">
    <property type="entry name" value="PRE-MRNA-SPLICING FACTOR CWC22 HOMOLOG"/>
    <property type="match status" value="1"/>
</dbReference>
<dbReference type="GO" id="GO:0000398">
    <property type="term" value="P:mRNA splicing, via spliceosome"/>
    <property type="evidence" value="ECO:0007669"/>
    <property type="project" value="TreeGrafter"/>
</dbReference>
<feature type="compositionally biased region" description="Low complexity" evidence="7">
    <location>
        <begin position="722"/>
        <end position="738"/>
    </location>
</feature>
<feature type="compositionally biased region" description="Basic and acidic residues" evidence="7">
    <location>
        <begin position="93"/>
        <end position="134"/>
    </location>
</feature>
<evidence type="ECO:0000313" key="10">
    <source>
        <dbReference type="Proteomes" id="UP001295684"/>
    </source>
</evidence>
<feature type="coiled-coil region" evidence="6">
    <location>
        <begin position="430"/>
        <end position="457"/>
    </location>
</feature>
<dbReference type="Proteomes" id="UP001295684">
    <property type="component" value="Unassembled WGS sequence"/>
</dbReference>
<feature type="region of interest" description="Disordered" evidence="7">
    <location>
        <begin position="683"/>
        <end position="770"/>
    </location>
</feature>
<evidence type="ECO:0000256" key="2">
    <source>
        <dbReference type="ARBA" id="ARBA00006856"/>
    </source>
</evidence>
<evidence type="ECO:0000256" key="7">
    <source>
        <dbReference type="SAM" id="MobiDB-lite"/>
    </source>
</evidence>
<dbReference type="SUPFAM" id="SSF48371">
    <property type="entry name" value="ARM repeat"/>
    <property type="match status" value="1"/>
</dbReference>